<reference evidence="1" key="1">
    <citation type="journal article" date="2017" name="Nature">
        <title>The sunflower genome provides insights into oil metabolism, flowering and Asterid evolution.</title>
        <authorList>
            <person name="Badouin H."/>
            <person name="Gouzy J."/>
            <person name="Grassa C.J."/>
            <person name="Murat F."/>
            <person name="Staton S.E."/>
            <person name="Cottret L."/>
            <person name="Lelandais-Briere C."/>
            <person name="Owens G.L."/>
            <person name="Carrere S."/>
            <person name="Mayjonade B."/>
            <person name="Legrand L."/>
            <person name="Gill N."/>
            <person name="Kane N.C."/>
            <person name="Bowers J.E."/>
            <person name="Hubner S."/>
            <person name="Bellec A."/>
            <person name="Berard A."/>
            <person name="Berges H."/>
            <person name="Blanchet N."/>
            <person name="Boniface M.C."/>
            <person name="Brunel D."/>
            <person name="Catrice O."/>
            <person name="Chaidir N."/>
            <person name="Claudel C."/>
            <person name="Donnadieu C."/>
            <person name="Faraut T."/>
            <person name="Fievet G."/>
            <person name="Helmstetter N."/>
            <person name="King M."/>
            <person name="Knapp S.J."/>
            <person name="Lai Z."/>
            <person name="Le Paslier M.C."/>
            <person name="Lippi Y."/>
            <person name="Lorenzon L."/>
            <person name="Mandel J.R."/>
            <person name="Marage G."/>
            <person name="Marchand G."/>
            <person name="Marquand E."/>
            <person name="Bret-Mestries E."/>
            <person name="Morien E."/>
            <person name="Nambeesan S."/>
            <person name="Nguyen T."/>
            <person name="Pegot-Espagnet P."/>
            <person name="Pouilly N."/>
            <person name="Raftis F."/>
            <person name="Sallet E."/>
            <person name="Schiex T."/>
            <person name="Thomas J."/>
            <person name="Vandecasteele C."/>
            <person name="Vares D."/>
            <person name="Vear F."/>
            <person name="Vautrin S."/>
            <person name="Crespi M."/>
            <person name="Mangin B."/>
            <person name="Burke J.M."/>
            <person name="Salse J."/>
            <person name="Munos S."/>
            <person name="Vincourt P."/>
            <person name="Rieseberg L.H."/>
            <person name="Langlade N.B."/>
        </authorList>
    </citation>
    <scope>NUCLEOTIDE SEQUENCE</scope>
    <source>
        <tissue evidence="1">Leaves</tissue>
    </source>
</reference>
<sequence>MVEKNTSWRKMKKLRGYTSRKNEISIIVTKPIIKLSIMLGVYVSKHCNSDICCIFSDNSDLHCITCGYFIIF</sequence>
<accession>A0A9K3JN64</accession>
<dbReference type="Gramene" id="mRNA:HanXRQr2_Chr02g0069711">
    <property type="protein sequence ID" value="CDS:HanXRQr2_Chr02g0069711.1"/>
    <property type="gene ID" value="HanXRQr2_Chr02g0069711"/>
</dbReference>
<reference evidence="1" key="2">
    <citation type="submission" date="2020-06" db="EMBL/GenBank/DDBJ databases">
        <title>Helianthus annuus Genome sequencing and assembly Release 2.</title>
        <authorList>
            <person name="Gouzy J."/>
            <person name="Langlade N."/>
            <person name="Munos S."/>
        </authorList>
    </citation>
    <scope>NUCLEOTIDE SEQUENCE</scope>
    <source>
        <tissue evidence="1">Leaves</tissue>
    </source>
</reference>
<evidence type="ECO:0000313" key="1">
    <source>
        <dbReference type="EMBL" id="KAF5818756.1"/>
    </source>
</evidence>
<comment type="caution">
    <text evidence="1">The sequence shown here is derived from an EMBL/GenBank/DDBJ whole genome shotgun (WGS) entry which is preliminary data.</text>
</comment>
<dbReference type="EMBL" id="MNCJ02000317">
    <property type="protein sequence ID" value="KAF5818756.1"/>
    <property type="molecule type" value="Genomic_DNA"/>
</dbReference>
<name>A0A9K3JN64_HELAN</name>
<evidence type="ECO:0000313" key="2">
    <source>
        <dbReference type="Proteomes" id="UP000215914"/>
    </source>
</evidence>
<organism evidence="1 2">
    <name type="scientific">Helianthus annuus</name>
    <name type="common">Common sunflower</name>
    <dbReference type="NCBI Taxonomy" id="4232"/>
    <lineage>
        <taxon>Eukaryota</taxon>
        <taxon>Viridiplantae</taxon>
        <taxon>Streptophyta</taxon>
        <taxon>Embryophyta</taxon>
        <taxon>Tracheophyta</taxon>
        <taxon>Spermatophyta</taxon>
        <taxon>Magnoliopsida</taxon>
        <taxon>eudicotyledons</taxon>
        <taxon>Gunneridae</taxon>
        <taxon>Pentapetalae</taxon>
        <taxon>asterids</taxon>
        <taxon>campanulids</taxon>
        <taxon>Asterales</taxon>
        <taxon>Asteraceae</taxon>
        <taxon>Asteroideae</taxon>
        <taxon>Heliantheae alliance</taxon>
        <taxon>Heliantheae</taxon>
        <taxon>Helianthus</taxon>
    </lineage>
</organism>
<protein>
    <submittedName>
        <fullName evidence="1">Uncharacterized protein</fullName>
    </submittedName>
</protein>
<dbReference type="Proteomes" id="UP000215914">
    <property type="component" value="Unassembled WGS sequence"/>
</dbReference>
<keyword evidence="2" id="KW-1185">Reference proteome</keyword>
<gene>
    <name evidence="1" type="ORF">HanXRQr2_Chr02g0069711</name>
</gene>
<dbReference type="AlphaFoldDB" id="A0A9K3JN64"/>
<proteinExistence type="predicted"/>